<evidence type="ECO:0000313" key="14">
    <source>
        <dbReference type="EMBL" id="KAK9105861.1"/>
    </source>
</evidence>
<evidence type="ECO:0000256" key="5">
    <source>
        <dbReference type="ARBA" id="ARBA00022723"/>
    </source>
</evidence>
<feature type="binding site" evidence="11">
    <location>
        <position position="119"/>
    </location>
    <ligand>
        <name>Fe cation</name>
        <dbReference type="ChEBI" id="CHEBI:24875"/>
        <label>2</label>
    </ligand>
</feature>
<feature type="binding site" evidence="11">
    <location>
        <position position="248"/>
    </location>
    <ligand>
        <name>Fe cation</name>
        <dbReference type="ChEBI" id="CHEBI:24875"/>
        <label>2</label>
    </ligand>
</feature>
<keyword evidence="5 11" id="KW-0479">Metal-binding</keyword>
<proteinExistence type="inferred from homology"/>
<feature type="binding site" evidence="11">
    <location>
        <position position="81"/>
    </location>
    <ligand>
        <name>Fe cation</name>
        <dbReference type="ChEBI" id="CHEBI:24875"/>
        <label>1</label>
    </ligand>
</feature>
<dbReference type="GO" id="GO:0003993">
    <property type="term" value="F:acid phosphatase activity"/>
    <property type="evidence" value="ECO:0007669"/>
    <property type="project" value="UniProtKB-UniRule"/>
</dbReference>
<evidence type="ECO:0000256" key="10">
    <source>
        <dbReference type="PIRNR" id="PIRNR000898"/>
    </source>
</evidence>
<dbReference type="EMBL" id="JBBNAG010000009">
    <property type="protein sequence ID" value="KAK9105861.1"/>
    <property type="molecule type" value="Genomic_DNA"/>
</dbReference>
<comment type="caution">
    <text evidence="14">The sequence shown here is derived from an EMBL/GenBank/DDBJ whole genome shotgun (WGS) entry which is preliminary data.</text>
</comment>
<evidence type="ECO:0000256" key="12">
    <source>
        <dbReference type="SAM" id="SignalP"/>
    </source>
</evidence>
<dbReference type="PANTHER" id="PTHR10161:SF14">
    <property type="entry name" value="TARTRATE-RESISTANT ACID PHOSPHATASE TYPE 5"/>
    <property type="match status" value="1"/>
</dbReference>
<evidence type="ECO:0000256" key="9">
    <source>
        <dbReference type="ARBA" id="ARBA00023180"/>
    </source>
</evidence>
<comment type="catalytic activity">
    <reaction evidence="1 10">
        <text>a phosphate monoester + H2O = an alcohol + phosphate</text>
        <dbReference type="Rhea" id="RHEA:15017"/>
        <dbReference type="ChEBI" id="CHEBI:15377"/>
        <dbReference type="ChEBI" id="CHEBI:30879"/>
        <dbReference type="ChEBI" id="CHEBI:43474"/>
        <dbReference type="ChEBI" id="CHEBI:67140"/>
        <dbReference type="EC" id="3.1.3.2"/>
    </reaction>
</comment>
<dbReference type="EC" id="3.1.3.2" evidence="10"/>
<comment type="cofactor">
    <cofactor evidence="11">
        <name>Fe cation</name>
        <dbReference type="ChEBI" id="CHEBI:24875"/>
    </cofactor>
    <text evidence="11">Binds 2 iron ions per subunit.</text>
</comment>
<dbReference type="InterPro" id="IPR024927">
    <property type="entry name" value="Acid_PPase"/>
</dbReference>
<evidence type="ECO:0000256" key="3">
    <source>
        <dbReference type="ARBA" id="ARBA00008723"/>
    </source>
</evidence>
<evidence type="ECO:0000256" key="4">
    <source>
        <dbReference type="ARBA" id="ARBA00022525"/>
    </source>
</evidence>
<dbReference type="InterPro" id="IPR004843">
    <property type="entry name" value="Calcineurin-like_PHP"/>
</dbReference>
<dbReference type="CDD" id="cd07378">
    <property type="entry name" value="MPP_ACP5"/>
    <property type="match status" value="1"/>
</dbReference>
<keyword evidence="9" id="KW-0325">Glycoprotein</keyword>
<dbReference type="Pfam" id="PF00149">
    <property type="entry name" value="Metallophos"/>
    <property type="match status" value="1"/>
</dbReference>
<reference evidence="14 15" key="1">
    <citation type="submission" date="2024-01" db="EMBL/GenBank/DDBJ databases">
        <title>Genome assemblies of Stephania.</title>
        <authorList>
            <person name="Yang L."/>
        </authorList>
    </citation>
    <scope>NUCLEOTIDE SEQUENCE [LARGE SCALE GENOMIC DNA]</scope>
    <source>
        <strain evidence="14">JXDWG</strain>
        <tissue evidence="14">Leaf</tissue>
    </source>
</reference>
<sequence length="332" mass="37851">MACFLNKSIPSSLLLLIFCFISTTAELQRLRHEPNYDHDALNFLVVGDWGRKGQYNQSKVALQMGRIAEELDMAFVVSTGDNFYEDGLTGVTDPDFRQSFTNIYTSKSLEMQWYNVLGNHDYRGDVEAQLDPTLRSVDCRWLCMRSFVVNAQVADLFFIDTTPFVDKYFTHPGGHIYDWRGVLPRKNYIQNLLKDVEFALKESTATWKVVIGHHPIRSAGHHGDTQELVEQLLPILEDNNVHLYINGHDHCLERISSSDGQIQFLTSGGGSKAWRGEVKDENAGEIEFYYDGQGFMSVQLTHSDVHIVFYDVFGKALHKWSAPSSNQLNWAI</sequence>
<dbReference type="Gene3D" id="3.60.21.10">
    <property type="match status" value="1"/>
</dbReference>
<evidence type="ECO:0000313" key="15">
    <source>
        <dbReference type="Proteomes" id="UP001419268"/>
    </source>
</evidence>
<keyword evidence="8" id="KW-0862">Zinc</keyword>
<accession>A0AAP0F5X4</accession>
<evidence type="ECO:0000256" key="8">
    <source>
        <dbReference type="ARBA" id="ARBA00022833"/>
    </source>
</evidence>
<keyword evidence="10 11" id="KW-0408">Iron</keyword>
<comment type="subcellular location">
    <subcellularLocation>
        <location evidence="2">Secreted</location>
    </subcellularLocation>
</comment>
<dbReference type="Proteomes" id="UP001419268">
    <property type="component" value="Unassembled WGS sequence"/>
</dbReference>
<dbReference type="PIRSF" id="PIRSF000898">
    <property type="entry name" value="Acid_Ptase_5"/>
    <property type="match status" value="1"/>
</dbReference>
<gene>
    <name evidence="14" type="ORF">Scep_022705</name>
</gene>
<organism evidence="14 15">
    <name type="scientific">Stephania cephalantha</name>
    <dbReference type="NCBI Taxonomy" id="152367"/>
    <lineage>
        <taxon>Eukaryota</taxon>
        <taxon>Viridiplantae</taxon>
        <taxon>Streptophyta</taxon>
        <taxon>Embryophyta</taxon>
        <taxon>Tracheophyta</taxon>
        <taxon>Spermatophyta</taxon>
        <taxon>Magnoliopsida</taxon>
        <taxon>Ranunculales</taxon>
        <taxon>Menispermaceae</taxon>
        <taxon>Menispermoideae</taxon>
        <taxon>Cissampelideae</taxon>
        <taxon>Stephania</taxon>
    </lineage>
</organism>
<keyword evidence="6 12" id="KW-0732">Signal</keyword>
<evidence type="ECO:0000256" key="11">
    <source>
        <dbReference type="PIRSR" id="PIRSR000898-1"/>
    </source>
</evidence>
<dbReference type="SUPFAM" id="SSF56300">
    <property type="entry name" value="Metallo-dependent phosphatases"/>
    <property type="match status" value="1"/>
</dbReference>
<keyword evidence="4" id="KW-0964">Secreted</keyword>
<comment type="similarity">
    <text evidence="3">Belongs to the metallophosphoesterase superfamily. Purple acid phosphatase family.</text>
</comment>
<evidence type="ECO:0000256" key="6">
    <source>
        <dbReference type="ARBA" id="ARBA00022729"/>
    </source>
</evidence>
<dbReference type="FunFam" id="3.60.21.10:FF:000027">
    <property type="entry name" value="Purple acid phosphatase"/>
    <property type="match status" value="1"/>
</dbReference>
<evidence type="ECO:0000256" key="2">
    <source>
        <dbReference type="ARBA" id="ARBA00004613"/>
    </source>
</evidence>
<protein>
    <recommendedName>
        <fullName evidence="10">Purple acid phosphatase</fullName>
        <ecNumber evidence="10">3.1.3.2</ecNumber>
    </recommendedName>
</protein>
<feature type="chain" id="PRO_5042862376" description="Purple acid phosphatase" evidence="12">
    <location>
        <begin position="26"/>
        <end position="332"/>
    </location>
</feature>
<feature type="binding site" evidence="11">
    <location>
        <position position="81"/>
    </location>
    <ligand>
        <name>Fe cation</name>
        <dbReference type="ChEBI" id="CHEBI:24875"/>
        <label>2</label>
    </ligand>
</feature>
<name>A0AAP0F5X4_9MAGN</name>
<dbReference type="AlphaFoldDB" id="A0AAP0F5X4"/>
<dbReference type="GO" id="GO:0046872">
    <property type="term" value="F:metal ion binding"/>
    <property type="evidence" value="ECO:0007669"/>
    <property type="project" value="UniProtKB-KW"/>
</dbReference>
<feature type="binding site" evidence="11">
    <location>
        <position position="250"/>
    </location>
    <ligand>
        <name>Fe cation</name>
        <dbReference type="ChEBI" id="CHEBI:24875"/>
        <label>1</label>
    </ligand>
</feature>
<dbReference type="InterPro" id="IPR029052">
    <property type="entry name" value="Metallo-depent_PP-like"/>
</dbReference>
<evidence type="ECO:0000259" key="13">
    <source>
        <dbReference type="Pfam" id="PF00149"/>
    </source>
</evidence>
<feature type="domain" description="Calcineurin-like phosphoesterase" evidence="13">
    <location>
        <begin position="42"/>
        <end position="251"/>
    </location>
</feature>
<feature type="binding site" evidence="11">
    <location>
        <position position="48"/>
    </location>
    <ligand>
        <name>Fe cation</name>
        <dbReference type="ChEBI" id="CHEBI:24875"/>
        <label>1</label>
    </ligand>
</feature>
<feature type="binding site" evidence="11">
    <location>
        <position position="84"/>
    </location>
    <ligand>
        <name>Fe cation</name>
        <dbReference type="ChEBI" id="CHEBI:24875"/>
        <label>1</label>
    </ligand>
</feature>
<evidence type="ECO:0000256" key="7">
    <source>
        <dbReference type="ARBA" id="ARBA00022801"/>
    </source>
</evidence>
<dbReference type="GO" id="GO:0005576">
    <property type="term" value="C:extracellular region"/>
    <property type="evidence" value="ECO:0007669"/>
    <property type="project" value="UniProtKB-SubCell"/>
</dbReference>
<keyword evidence="7 10" id="KW-0378">Hydrolase</keyword>
<keyword evidence="15" id="KW-1185">Reference proteome</keyword>
<evidence type="ECO:0000256" key="1">
    <source>
        <dbReference type="ARBA" id="ARBA00000032"/>
    </source>
</evidence>
<feature type="binding site" evidence="11">
    <location>
        <position position="213"/>
    </location>
    <ligand>
        <name>Fe cation</name>
        <dbReference type="ChEBI" id="CHEBI:24875"/>
        <label>2</label>
    </ligand>
</feature>
<feature type="signal peptide" evidence="12">
    <location>
        <begin position="1"/>
        <end position="25"/>
    </location>
</feature>
<dbReference type="PANTHER" id="PTHR10161">
    <property type="entry name" value="TARTRATE-RESISTANT ACID PHOSPHATASE TYPE 5"/>
    <property type="match status" value="1"/>
</dbReference>
<dbReference type="InterPro" id="IPR051558">
    <property type="entry name" value="Metallophosphoesterase_PAP"/>
</dbReference>